<sequence length="112" mass="12518">MKKYITLFTFICVLFLGIQTATAQDDPLETMAKDKTTALAKALDLSPAQVKLVFEIYYTAYEKNNGIISKDVLNGMRKKISAVLQPAQLEEFKISLNKEKERQDKIEGANGG</sequence>
<feature type="chain" id="PRO_5045046511" evidence="1">
    <location>
        <begin position="24"/>
        <end position="112"/>
    </location>
</feature>
<protein>
    <submittedName>
        <fullName evidence="2">Uncharacterized protein</fullName>
    </submittedName>
</protein>
<keyword evidence="3" id="KW-1185">Reference proteome</keyword>
<dbReference type="EMBL" id="JACGWS010000013">
    <property type="protein sequence ID" value="MBC8756677.1"/>
    <property type="molecule type" value="Genomic_DNA"/>
</dbReference>
<feature type="signal peptide" evidence="1">
    <location>
        <begin position="1"/>
        <end position="23"/>
    </location>
</feature>
<name>A0ABR7QDL5_9FLAO</name>
<reference evidence="2 3" key="1">
    <citation type="submission" date="2020-07" db="EMBL/GenBank/DDBJ databases">
        <title>Description of Kordia aestuariivivens sp. nov., isolated from a tidal flat.</title>
        <authorList>
            <person name="Park S."/>
            <person name="Yoon J.-H."/>
        </authorList>
    </citation>
    <scope>NUCLEOTIDE SEQUENCE [LARGE SCALE GENOMIC DNA]</scope>
    <source>
        <strain evidence="2 3">YSTF-M3</strain>
    </source>
</reference>
<gene>
    <name evidence="2" type="ORF">H2O64_18535</name>
</gene>
<accession>A0ABR7QDL5</accession>
<evidence type="ECO:0000256" key="1">
    <source>
        <dbReference type="SAM" id="SignalP"/>
    </source>
</evidence>
<dbReference type="RefSeq" id="WP_187563720.1">
    <property type="nucleotide sequence ID" value="NZ_JACGWS010000013.1"/>
</dbReference>
<evidence type="ECO:0000313" key="2">
    <source>
        <dbReference type="EMBL" id="MBC8756677.1"/>
    </source>
</evidence>
<proteinExistence type="predicted"/>
<organism evidence="2 3">
    <name type="scientific">Kordia aestuariivivens</name>
    <dbReference type="NCBI Taxonomy" id="2759037"/>
    <lineage>
        <taxon>Bacteria</taxon>
        <taxon>Pseudomonadati</taxon>
        <taxon>Bacteroidota</taxon>
        <taxon>Flavobacteriia</taxon>
        <taxon>Flavobacteriales</taxon>
        <taxon>Flavobacteriaceae</taxon>
        <taxon>Kordia</taxon>
    </lineage>
</organism>
<evidence type="ECO:0000313" key="3">
    <source>
        <dbReference type="Proteomes" id="UP000619238"/>
    </source>
</evidence>
<comment type="caution">
    <text evidence="2">The sequence shown here is derived from an EMBL/GenBank/DDBJ whole genome shotgun (WGS) entry which is preliminary data.</text>
</comment>
<keyword evidence="1" id="KW-0732">Signal</keyword>
<dbReference type="Proteomes" id="UP000619238">
    <property type="component" value="Unassembled WGS sequence"/>
</dbReference>